<gene>
    <name evidence="2" type="ORF">CYCCA115_LOCUS2681</name>
</gene>
<sequence length="1153" mass="124912">MPSYNKGSSQTSSDKKKKPSRDEHGRHKDRKDKSSPSSTRRKSASRGSSNRYRHSPSSGRHRSSSTGRSNSPLPTAPHRSSRRSGSTTRNPPPAADSKHSNEKLRLADGSSVGLPSPATAPGAMESSSSHSHGRESRKSERESIRPQEVSSKTAPGALKSSSSHSNDRESRRAATEIIKQQEASSKAAPGTLTVSSSHSNDRQSRKAERENMRQQESSQMNVSSSHSMEDESTVLTAPGAQDVSSTGTVTRLASSIGKNQEHTNRSRNPSRNNSIDTEEPELGLPTSLFASHQMGTSDQDTVPSLFGSHRTAHSNDTVPTLEATAAPDMDEEIERARRHAREEGRKEGRNERQRENVEIPVGDLPIVVATASEEKKLSRKCTLAIAFVVLVVAMGGGVAAWQSGKSSARGQIVRQYAPPTEEDCLAVSQGLGVEGQNNTASNQVGLEMNFVFGSDVNLELLQGELEAKIQRKVLPLLVGCDIDGGVSIRSNFFIIDNAMLDMLTIGDPATCNSKSDQLCSHVYMEVDVISKDSKELDESVLEQFKDVFQDEATLELLNLASPVETIKSTKVFLVQASSSPSSSPSKQESETCTAIVNGIPVPGQDALTVQEYNILMDIVLDSETEAMAPLTMELKETIQRFLMPSLAGCTNQRRRLQIETFIANALVDAEVNIGAACLPDSESPCHRYVIHLDIYVERIVSTADFSGEIIANFRESPLVERLGLLSPFKNIIVVEYVPGPNEFTSTTAPPTSVPPTLSPSVNPTWAPVTYPTTNNPTRSPTTTPSLNPTRTPVAFPTTDDPTWSPTPIRTRGPTSRPTPMPTLLPSVVGPTSEPTPFPTPDPTPDPTPSPTPSQTPVPTLSPTDNPSKSPSAGPTPKPSLSPTPEPTRSPTAKPSVRPTRQPSTPLPTPQPSTSPTARPSATPKPCFATSTELSDAIDNYFDTELKASMEAQYGLIRNWCFGTGVASMEALFKGRERFNENLSLWDVSSVTTMRFMFDGATSFNQDISAWDVSSVTDMEGMFLEASLFNQDLSQWDVSSVTNLQSMFHEASSFNRDISSWDVSSVVQLDKMFQEATSFNQDISSWDVSSVTDMSDMFKAALSFNQDLCVWGSRIPIDEASVGSMFDDAISCPSQETSKPDLSLSPPGPFCYTC</sequence>
<feature type="region of interest" description="Disordered" evidence="1">
    <location>
        <begin position="293"/>
        <end position="356"/>
    </location>
</feature>
<evidence type="ECO:0000256" key="1">
    <source>
        <dbReference type="SAM" id="MobiDB-lite"/>
    </source>
</evidence>
<dbReference type="AlphaFoldDB" id="A0AAD2CF78"/>
<feature type="compositionally biased region" description="Basic and acidic residues" evidence="1">
    <location>
        <begin position="132"/>
        <end position="145"/>
    </location>
</feature>
<dbReference type="Pfam" id="PF03382">
    <property type="entry name" value="DUF285"/>
    <property type="match status" value="1"/>
</dbReference>
<keyword evidence="3" id="KW-1185">Reference proteome</keyword>
<feature type="compositionally biased region" description="Polar residues" evidence="1">
    <location>
        <begin position="1"/>
        <end position="12"/>
    </location>
</feature>
<feature type="compositionally biased region" description="Basic residues" evidence="1">
    <location>
        <begin position="51"/>
        <end position="63"/>
    </location>
</feature>
<feature type="compositionally biased region" description="Basic and acidic residues" evidence="1">
    <location>
        <begin position="20"/>
        <end position="34"/>
    </location>
</feature>
<dbReference type="PANTHER" id="PTHR36489:SF2">
    <property type="entry name" value="APPLE DOMAIN-CONTAINING PROTEIN"/>
    <property type="match status" value="1"/>
</dbReference>
<feature type="compositionally biased region" description="Basic and acidic residues" evidence="1">
    <location>
        <begin position="340"/>
        <end position="356"/>
    </location>
</feature>
<feature type="compositionally biased region" description="Pro residues" evidence="1">
    <location>
        <begin position="833"/>
        <end position="855"/>
    </location>
</feature>
<feature type="compositionally biased region" description="Low complexity" evidence="1">
    <location>
        <begin position="214"/>
        <end position="226"/>
    </location>
</feature>
<feature type="compositionally biased region" description="Polar residues" evidence="1">
    <location>
        <begin position="293"/>
        <end position="302"/>
    </location>
</feature>
<evidence type="ECO:0000313" key="3">
    <source>
        <dbReference type="Proteomes" id="UP001295423"/>
    </source>
</evidence>
<feature type="compositionally biased region" description="Pro residues" evidence="1">
    <location>
        <begin position="873"/>
        <end position="887"/>
    </location>
</feature>
<feature type="compositionally biased region" description="Low complexity" evidence="1">
    <location>
        <begin position="771"/>
        <end position="807"/>
    </location>
</feature>
<comment type="caution">
    <text evidence="2">The sequence shown here is derived from an EMBL/GenBank/DDBJ whole genome shotgun (WGS) entry which is preliminary data.</text>
</comment>
<name>A0AAD2CF78_9STRA</name>
<feature type="region of interest" description="Disordered" evidence="1">
    <location>
        <begin position="745"/>
        <end position="928"/>
    </location>
</feature>
<feature type="compositionally biased region" description="Polar residues" evidence="1">
    <location>
        <begin position="242"/>
        <end position="258"/>
    </location>
</feature>
<feature type="compositionally biased region" description="Basic and acidic residues" evidence="1">
    <location>
        <begin position="199"/>
        <end position="213"/>
    </location>
</feature>
<protein>
    <submittedName>
        <fullName evidence="2">Uncharacterized protein</fullName>
    </submittedName>
</protein>
<dbReference type="InterPro" id="IPR005046">
    <property type="entry name" value="DUF285"/>
</dbReference>
<dbReference type="PANTHER" id="PTHR36489">
    <property type="entry name" value="PROTEIN-COUPLED RECEPTOR GPR1, PUTATIVE-RELATED"/>
    <property type="match status" value="1"/>
</dbReference>
<dbReference type="Proteomes" id="UP001295423">
    <property type="component" value="Unassembled WGS sequence"/>
</dbReference>
<dbReference type="EMBL" id="CAKOGP040000202">
    <property type="protein sequence ID" value="CAJ1932081.1"/>
    <property type="molecule type" value="Genomic_DNA"/>
</dbReference>
<accession>A0AAD2CF78</accession>
<feature type="compositionally biased region" description="Basic and acidic residues" evidence="1">
    <location>
        <begin position="165"/>
        <end position="174"/>
    </location>
</feature>
<feature type="compositionally biased region" description="Low complexity" evidence="1">
    <location>
        <begin position="913"/>
        <end position="923"/>
    </location>
</feature>
<reference evidence="2" key="1">
    <citation type="submission" date="2023-08" db="EMBL/GenBank/DDBJ databases">
        <authorList>
            <person name="Audoor S."/>
            <person name="Bilcke G."/>
        </authorList>
    </citation>
    <scope>NUCLEOTIDE SEQUENCE</scope>
</reference>
<dbReference type="InterPro" id="IPR011889">
    <property type="entry name" value="Liste_lipo_26"/>
</dbReference>
<evidence type="ECO:0000313" key="2">
    <source>
        <dbReference type="EMBL" id="CAJ1932081.1"/>
    </source>
</evidence>
<proteinExistence type="predicted"/>
<dbReference type="NCBIfam" id="TIGR02167">
    <property type="entry name" value="Liste_lipo_26"/>
    <property type="match status" value="3"/>
</dbReference>
<feature type="compositionally biased region" description="Basic and acidic residues" evidence="1">
    <location>
        <begin position="96"/>
        <end position="106"/>
    </location>
</feature>
<organism evidence="2 3">
    <name type="scientific">Cylindrotheca closterium</name>
    <dbReference type="NCBI Taxonomy" id="2856"/>
    <lineage>
        <taxon>Eukaryota</taxon>
        <taxon>Sar</taxon>
        <taxon>Stramenopiles</taxon>
        <taxon>Ochrophyta</taxon>
        <taxon>Bacillariophyta</taxon>
        <taxon>Bacillariophyceae</taxon>
        <taxon>Bacillariophycidae</taxon>
        <taxon>Bacillariales</taxon>
        <taxon>Bacillariaceae</taxon>
        <taxon>Cylindrotheca</taxon>
    </lineage>
</organism>
<feature type="region of interest" description="Disordered" evidence="1">
    <location>
        <begin position="1"/>
        <end position="281"/>
    </location>
</feature>